<accession>A0AC61NMW2</accession>
<protein>
    <submittedName>
        <fullName evidence="1">GNAT family N-acetyltransferase</fullName>
    </submittedName>
</protein>
<dbReference type="Proteomes" id="UP000682782">
    <property type="component" value="Chromosome"/>
</dbReference>
<evidence type="ECO:0000313" key="2">
    <source>
        <dbReference type="Proteomes" id="UP000682782"/>
    </source>
</evidence>
<dbReference type="EMBL" id="CP068393">
    <property type="protein sequence ID" value="QUC68423.1"/>
    <property type="molecule type" value="Genomic_DNA"/>
</dbReference>
<proteinExistence type="predicted"/>
<sequence length="159" mass="18348">MMKNNISSECLFGEPADIDQWMDLVRLVRNNFPGLETEESLEEHRHTVLKFFGKQQALCVKDGNRIAGVLLFSRNRNMICCLAVHPEYRRNGIASILLETALGELDRSRDITVSTFREEDEKGTAPRALYRKYGFCEAELTMEFNYPNQVFVLHGKSRE</sequence>
<organism evidence="1 2">
    <name type="scientific">Aristaeella hokkaidonensis</name>
    <dbReference type="NCBI Taxonomy" id="3046382"/>
    <lineage>
        <taxon>Bacteria</taxon>
        <taxon>Bacillati</taxon>
        <taxon>Bacillota</taxon>
        <taxon>Clostridia</taxon>
        <taxon>Eubacteriales</taxon>
        <taxon>Aristaeellaceae</taxon>
        <taxon>Aristaeella</taxon>
    </lineage>
</organism>
<gene>
    <name evidence="1" type="ORF">JYE49_06955</name>
</gene>
<reference evidence="1" key="1">
    <citation type="submission" date="2021-01" db="EMBL/GenBank/DDBJ databases">
        <title>Complete genome sequence of Clostridiales bacterium R-7.</title>
        <authorList>
            <person name="Mahoney-Kurpe S.C."/>
            <person name="Palevich N."/>
            <person name="Koike S."/>
            <person name="Moon C.D."/>
            <person name="Attwood G.T."/>
        </authorList>
    </citation>
    <scope>NUCLEOTIDE SEQUENCE</scope>
    <source>
        <strain evidence="1">R-7</strain>
    </source>
</reference>
<keyword evidence="2" id="KW-1185">Reference proteome</keyword>
<evidence type="ECO:0000313" key="1">
    <source>
        <dbReference type="EMBL" id="QUC68423.1"/>
    </source>
</evidence>
<name>A0AC61NMW2_9FIRM</name>